<dbReference type="Gene3D" id="2.60.40.10">
    <property type="entry name" value="Immunoglobulins"/>
    <property type="match status" value="1"/>
</dbReference>
<evidence type="ECO:0000256" key="1">
    <source>
        <dbReference type="SAM" id="SignalP"/>
    </source>
</evidence>
<dbReference type="InterPro" id="IPR006311">
    <property type="entry name" value="TAT_signal"/>
</dbReference>
<dbReference type="PANTHER" id="PTHR36057:SF1">
    <property type="entry name" value="LIPOPROTEIN LIPID ATTACHMENT SITE-LIKE PROTEIN, PUTATIVE (DUF1223)-RELATED"/>
    <property type="match status" value="1"/>
</dbReference>
<accession>A0A8B6X7P4</accession>
<proteinExistence type="predicted"/>
<keyword evidence="1" id="KW-0732">Signal</keyword>
<evidence type="ECO:0000313" key="3">
    <source>
        <dbReference type="RefSeq" id="WP_034411472.1"/>
    </source>
</evidence>
<dbReference type="Proteomes" id="UP000675920">
    <property type="component" value="Unplaced"/>
</dbReference>
<feature type="chain" id="PRO_5034033955" evidence="1">
    <location>
        <begin position="35"/>
        <end position="274"/>
    </location>
</feature>
<dbReference type="AlphaFoldDB" id="A0A8B6X7P4"/>
<reference evidence="3" key="2">
    <citation type="journal article" date="2001" name="Annu. Rev. Biophys. Biomol. Struct.">
        <title>Properties and biological activities of thioredoxins.</title>
        <authorList>
            <person name="Powis G."/>
            <person name="Montfort W.R."/>
        </authorList>
    </citation>
    <scope>NUCLEOTIDE SEQUENCE</scope>
</reference>
<dbReference type="InterPro" id="IPR010634">
    <property type="entry name" value="DUF1223"/>
</dbReference>
<sequence>MNLPSSLPRRRALASGLLGLAGLASAVMPLAATAAGCAVASGPGTTALVELYTSEGCSSCPPADAAVSRLDRTLADGARAIPIALHVDYWDSIGWKDPFAQAGFGARHSWRVATLGKRTVWTPHFFVSGAEARDWRETLSGQVARINAEPARANLALDARVGADGKLVIDARGTLAAQAAGQSAKPALYLALTESQLSSKVTRGENGGATLHHDHVVRSLIGPIDFSDGRAELHRSLALPADWKRDGLALVGFVEDETSGRVLQAATTGQCLKG</sequence>
<dbReference type="Pfam" id="PF06764">
    <property type="entry name" value="DUF1223"/>
    <property type="match status" value="1"/>
</dbReference>
<reference evidence="3" key="4">
    <citation type="journal article" date="2005" name="Proteins">
        <title>Structural classification of thioredoxin-like fold proteins.</title>
        <authorList>
            <person name="Qi Y."/>
            <person name="Grishin N.V."/>
        </authorList>
    </citation>
    <scope>NUCLEOTIDE SEQUENCE</scope>
</reference>
<dbReference type="PROSITE" id="PS51318">
    <property type="entry name" value="TAT"/>
    <property type="match status" value="1"/>
</dbReference>
<reference evidence="3" key="3">
    <citation type="journal article" date="2002" name="Ann. N. Y. Acad. Sci.">
        <title>Thioredoxin superfamily and thioredoxin-inducing agents.</title>
        <authorList>
            <person name="Hirota K."/>
            <person name="Nakamura H."/>
            <person name="Masutani H."/>
            <person name="Yodoi J."/>
        </authorList>
    </citation>
    <scope>NUCLEOTIDE SEQUENCE</scope>
</reference>
<name>A0A8B6X7P4_9BURK</name>
<dbReference type="RefSeq" id="WP_034411472.1">
    <property type="nucleotide sequence ID" value="NZ_AXWS01000013.1"/>
</dbReference>
<reference evidence="3" key="5">
    <citation type="journal article" date="2019" name="Biol. Chem.">
        <title>Structural and mechanistic aspects of S-S bonds in the thioredoxin-like family of proteins.</title>
        <authorList>
            <person name="Sousa S.F."/>
            <person name="Neves R.P.P."/>
            <person name="Waheed S.O."/>
            <person name="Fernandes P.A."/>
            <person name="Ramos M.J."/>
        </authorList>
    </citation>
    <scope>NUCLEOTIDE SEQUENCE</scope>
</reference>
<dbReference type="SUPFAM" id="SSF52833">
    <property type="entry name" value="Thioredoxin-like"/>
    <property type="match status" value="1"/>
</dbReference>
<reference evidence="3" key="1">
    <citation type="journal article" date="1999" name="J. Bacteriol.">
        <title>The thioredoxin superfamily: redundancy, specificity, and gray-area genomics.</title>
        <authorList>
            <person name="Aslund F."/>
            <person name="Beckwith J."/>
        </authorList>
    </citation>
    <scope>NUCLEOTIDE SEQUENCE</scope>
</reference>
<organism evidence="2 3">
    <name type="scientific">Derxia gummosa DSM 723</name>
    <dbReference type="NCBI Taxonomy" id="1121388"/>
    <lineage>
        <taxon>Bacteria</taxon>
        <taxon>Pseudomonadati</taxon>
        <taxon>Pseudomonadota</taxon>
        <taxon>Betaproteobacteria</taxon>
        <taxon>Burkholderiales</taxon>
        <taxon>Alcaligenaceae</taxon>
        <taxon>Derxia</taxon>
    </lineage>
</organism>
<dbReference type="PANTHER" id="PTHR36057">
    <property type="match status" value="1"/>
</dbReference>
<evidence type="ECO:0000313" key="2">
    <source>
        <dbReference type="Proteomes" id="UP000675920"/>
    </source>
</evidence>
<dbReference type="InterPro" id="IPR013783">
    <property type="entry name" value="Ig-like_fold"/>
</dbReference>
<keyword evidence="2" id="KW-1185">Reference proteome</keyword>
<dbReference type="InterPro" id="IPR036249">
    <property type="entry name" value="Thioredoxin-like_sf"/>
</dbReference>
<protein>
    <submittedName>
        <fullName evidence="3">DUF1223 domain-containing protein</fullName>
    </submittedName>
</protein>
<feature type="signal peptide" evidence="1">
    <location>
        <begin position="1"/>
        <end position="34"/>
    </location>
</feature>
<dbReference type="OrthoDB" id="9808254at2"/>
<reference evidence="3" key="6">
    <citation type="submission" date="2025-08" db="UniProtKB">
        <authorList>
            <consortium name="RefSeq"/>
        </authorList>
    </citation>
    <scope>IDENTIFICATION</scope>
</reference>